<sequence length="163" mass="18397">MKTHDKIEDTLQKIEKNFFSEFLFFLSKIFVKCHHAHNGATKKSSQYSNLNFPKNKIDTGSSDMATLLPDFSMLVVIKIFDFDFVITDRWSCSGVSGTTKLAVLRVFDFLSEVFFSCLFTGLSLFSFSASSYFASVSVNFSTLVNLSGTWVSSLKHFKNTARS</sequence>
<evidence type="ECO:0000313" key="3">
    <source>
        <dbReference type="Proteomes" id="UP000276133"/>
    </source>
</evidence>
<keyword evidence="1" id="KW-0472">Membrane</keyword>
<evidence type="ECO:0000313" key="2">
    <source>
        <dbReference type="EMBL" id="RNA29611.1"/>
    </source>
</evidence>
<keyword evidence="3" id="KW-1185">Reference proteome</keyword>
<keyword evidence="1" id="KW-0812">Transmembrane</keyword>
<feature type="transmembrane region" description="Helical" evidence="1">
    <location>
        <begin position="113"/>
        <end position="134"/>
    </location>
</feature>
<dbReference type="Proteomes" id="UP000276133">
    <property type="component" value="Unassembled WGS sequence"/>
</dbReference>
<name>A0A3M7S1C4_BRAPC</name>
<evidence type="ECO:0000256" key="1">
    <source>
        <dbReference type="SAM" id="Phobius"/>
    </source>
</evidence>
<proteinExistence type="predicted"/>
<reference evidence="2 3" key="1">
    <citation type="journal article" date="2018" name="Sci. Rep.">
        <title>Genomic signatures of local adaptation to the degree of environmental predictability in rotifers.</title>
        <authorList>
            <person name="Franch-Gras L."/>
            <person name="Hahn C."/>
            <person name="Garcia-Roger E.M."/>
            <person name="Carmona M.J."/>
            <person name="Serra M."/>
            <person name="Gomez A."/>
        </authorList>
    </citation>
    <scope>NUCLEOTIDE SEQUENCE [LARGE SCALE GENOMIC DNA]</scope>
    <source>
        <strain evidence="2">HYR1</strain>
    </source>
</reference>
<accession>A0A3M7S1C4</accession>
<organism evidence="2 3">
    <name type="scientific">Brachionus plicatilis</name>
    <name type="common">Marine rotifer</name>
    <name type="synonym">Brachionus muelleri</name>
    <dbReference type="NCBI Taxonomy" id="10195"/>
    <lineage>
        <taxon>Eukaryota</taxon>
        <taxon>Metazoa</taxon>
        <taxon>Spiralia</taxon>
        <taxon>Gnathifera</taxon>
        <taxon>Rotifera</taxon>
        <taxon>Eurotatoria</taxon>
        <taxon>Monogononta</taxon>
        <taxon>Pseudotrocha</taxon>
        <taxon>Ploima</taxon>
        <taxon>Brachionidae</taxon>
        <taxon>Brachionus</taxon>
    </lineage>
</organism>
<comment type="caution">
    <text evidence="2">The sequence shown here is derived from an EMBL/GenBank/DDBJ whole genome shotgun (WGS) entry which is preliminary data.</text>
</comment>
<dbReference type="AlphaFoldDB" id="A0A3M7S1C4"/>
<gene>
    <name evidence="2" type="ORF">BpHYR1_040226</name>
</gene>
<keyword evidence="1" id="KW-1133">Transmembrane helix</keyword>
<dbReference type="EMBL" id="REGN01002187">
    <property type="protein sequence ID" value="RNA29611.1"/>
    <property type="molecule type" value="Genomic_DNA"/>
</dbReference>
<protein>
    <submittedName>
        <fullName evidence="2">Uncharacterized protein</fullName>
    </submittedName>
</protein>